<accession>A0A803P105</accession>
<dbReference type="OMA" id="QCCEVME"/>
<dbReference type="EMBL" id="JAATIQ010000296">
    <property type="protein sequence ID" value="KAF4363493.1"/>
    <property type="molecule type" value="Genomic_DNA"/>
</dbReference>
<keyword evidence="1" id="KW-1133">Transmembrane helix</keyword>
<evidence type="ECO:0000256" key="1">
    <source>
        <dbReference type="SAM" id="Phobius"/>
    </source>
</evidence>
<dbReference type="Gene3D" id="3.90.550.50">
    <property type="match status" value="1"/>
</dbReference>
<name>A0A7J6EYH4_CANSA</name>
<evidence type="ECO:0000313" key="3">
    <source>
        <dbReference type="Proteomes" id="UP000583929"/>
    </source>
</evidence>
<accession>A0A803P106</accession>
<keyword evidence="3" id="KW-1185">Reference proteome</keyword>
<proteinExistence type="predicted"/>
<comment type="caution">
    <text evidence="2">The sequence shown here is derived from an EMBL/GenBank/DDBJ whole genome shotgun (WGS) entry which is preliminary data.</text>
</comment>
<dbReference type="OrthoDB" id="421979at2759"/>
<accession>A0A7J6EYH4</accession>
<evidence type="ECO:0000313" key="2">
    <source>
        <dbReference type="EMBL" id="KAF4363493.1"/>
    </source>
</evidence>
<dbReference type="AlphaFoldDB" id="A0A7J6EYH4"/>
<dbReference type="Pfam" id="PF04646">
    <property type="entry name" value="DUF604"/>
    <property type="match status" value="1"/>
</dbReference>
<keyword evidence="1" id="KW-0472">Membrane</keyword>
<feature type="transmembrane region" description="Helical" evidence="1">
    <location>
        <begin position="28"/>
        <end position="50"/>
    </location>
</feature>
<organism evidence="2 3">
    <name type="scientific">Cannabis sativa</name>
    <name type="common">Hemp</name>
    <name type="synonym">Marijuana</name>
    <dbReference type="NCBI Taxonomy" id="3483"/>
    <lineage>
        <taxon>Eukaryota</taxon>
        <taxon>Viridiplantae</taxon>
        <taxon>Streptophyta</taxon>
        <taxon>Embryophyta</taxon>
        <taxon>Tracheophyta</taxon>
        <taxon>Spermatophyta</taxon>
        <taxon>Magnoliopsida</taxon>
        <taxon>eudicotyledons</taxon>
        <taxon>Gunneridae</taxon>
        <taxon>Pentapetalae</taxon>
        <taxon>rosids</taxon>
        <taxon>fabids</taxon>
        <taxon>Rosales</taxon>
        <taxon>Cannabaceae</taxon>
        <taxon>Cannabis</taxon>
    </lineage>
</organism>
<gene>
    <name evidence="2" type="ORF">G4B88_016197</name>
</gene>
<protein>
    <submittedName>
        <fullName evidence="2">Uncharacterized protein</fullName>
    </submittedName>
</protein>
<dbReference type="InterPro" id="IPR006740">
    <property type="entry name" value="DUF604"/>
</dbReference>
<dbReference type="FunFam" id="3.90.550.50:FF:000006">
    <property type="entry name" value="Fringe-related protein-like"/>
    <property type="match status" value="1"/>
</dbReference>
<sequence>MKQNRHGPSQDPLKAHNFSWLPDRASELFALLMRIGLLVCLVASISLALHSAFWGSSSRRFALPDRTTKFPDYSAQNDDVTGPTNISHVIFGIGASVHTWRERSRYSLQWWDPNATRGFVWLDAEPKPDVIKDTVSIPYRVSEDWTRFKYSSSRAAVRIARIVLENFRVGFPNARWFVMGDDDTVFFADNLVSVLGSYDHTQMYYIGGNSESVEQDAMHAYDMAFGGGGFAISRPLAARLAKILDGCLDRYYRFYGSDQRIWACLSELGVSLTRHRGFHQLDIKGNPYGLLAAHPLVPLVSLHHLDYLNPLFPGQTQIESVETLMKAYRVDPGRILQQCFCYDKKRKWSISISWGYTLQIYPFMLAASELQMPLQTFKTWRSSSDGPFTFNTRPVSDDPCQQPLVYFLERVEEVAESGTRSSFLLSLSKQAKKCRTEVYKRVMAIPKVVVTSMKMDKDYWNKVPVRQCCEILDHASVKNGVMQIRIRKCRPKETITF</sequence>
<keyword evidence="1" id="KW-0812">Transmembrane</keyword>
<dbReference type="Proteomes" id="UP000583929">
    <property type="component" value="Unassembled WGS sequence"/>
</dbReference>
<reference evidence="2 3" key="1">
    <citation type="journal article" date="2020" name="bioRxiv">
        <title>Sequence and annotation of 42 cannabis genomes reveals extensive copy number variation in cannabinoid synthesis and pathogen resistance genes.</title>
        <authorList>
            <person name="Mckernan K.J."/>
            <person name="Helbert Y."/>
            <person name="Kane L.T."/>
            <person name="Ebling H."/>
            <person name="Zhang L."/>
            <person name="Liu B."/>
            <person name="Eaton Z."/>
            <person name="Mclaughlin S."/>
            <person name="Kingan S."/>
            <person name="Baybayan P."/>
            <person name="Concepcion G."/>
            <person name="Jordan M."/>
            <person name="Riva A."/>
            <person name="Barbazuk W."/>
            <person name="Harkins T."/>
        </authorList>
    </citation>
    <scope>NUCLEOTIDE SEQUENCE [LARGE SCALE GENOMIC DNA]</scope>
    <source>
        <strain evidence="3">cv. Jamaican Lion 4</strain>
        <tissue evidence="2">Leaf</tissue>
    </source>
</reference>
<dbReference type="PANTHER" id="PTHR10811">
    <property type="entry name" value="FRINGE-RELATED"/>
    <property type="match status" value="1"/>
</dbReference>